<sequence>MKIWVMGAVLVAAAVLLVGCSNDLPPEKMEYVGLWRNHDTSILITEGGRLEYESKRGSVQRSLSAPIKTFTETSIEAGFLFFGSEFAIDRGPQENDGVWTIVIDGNELYKADPLGRLPQRP</sequence>
<dbReference type="OrthoDB" id="583175at2"/>
<keyword evidence="2" id="KW-1185">Reference proteome</keyword>
<evidence type="ECO:0000313" key="2">
    <source>
        <dbReference type="Proteomes" id="UP000256763"/>
    </source>
</evidence>
<organism evidence="1 2">
    <name type="scientific">Alkalilimnicola ehrlichii</name>
    <dbReference type="NCBI Taxonomy" id="351052"/>
    <lineage>
        <taxon>Bacteria</taxon>
        <taxon>Pseudomonadati</taxon>
        <taxon>Pseudomonadota</taxon>
        <taxon>Gammaproteobacteria</taxon>
        <taxon>Chromatiales</taxon>
        <taxon>Ectothiorhodospiraceae</taxon>
        <taxon>Alkalilimnicola</taxon>
    </lineage>
</organism>
<dbReference type="RefSeq" id="WP_116301389.1">
    <property type="nucleotide sequence ID" value="NZ_NFZV01000004.1"/>
</dbReference>
<dbReference type="EMBL" id="NFZW01000005">
    <property type="protein sequence ID" value="RFA38073.1"/>
    <property type="molecule type" value="Genomic_DNA"/>
</dbReference>
<dbReference type="AlphaFoldDB" id="A0A3E0X104"/>
<protein>
    <recommendedName>
        <fullName evidence="3">Lipoprotein</fullName>
    </recommendedName>
</protein>
<evidence type="ECO:0000313" key="1">
    <source>
        <dbReference type="EMBL" id="RFA38073.1"/>
    </source>
</evidence>
<gene>
    <name evidence="1" type="ORF">CAL65_06990</name>
</gene>
<evidence type="ECO:0008006" key="3">
    <source>
        <dbReference type="Google" id="ProtNLM"/>
    </source>
</evidence>
<accession>A0A3E0X104</accession>
<dbReference type="PROSITE" id="PS51257">
    <property type="entry name" value="PROKAR_LIPOPROTEIN"/>
    <property type="match status" value="1"/>
</dbReference>
<comment type="caution">
    <text evidence="1">The sequence shown here is derived from an EMBL/GenBank/DDBJ whole genome shotgun (WGS) entry which is preliminary data.</text>
</comment>
<dbReference type="Proteomes" id="UP000256763">
    <property type="component" value="Unassembled WGS sequence"/>
</dbReference>
<reference evidence="2" key="1">
    <citation type="submission" date="2017-05" db="EMBL/GenBank/DDBJ databases">
        <authorList>
            <person name="Sharma S."/>
            <person name="Sidhu C."/>
            <person name="Pinnaka A.K."/>
        </authorList>
    </citation>
    <scope>NUCLEOTIDE SEQUENCE [LARGE SCALE GENOMIC DNA]</scope>
    <source>
        <strain evidence="2">AK93</strain>
    </source>
</reference>
<name>A0A3E0X104_9GAMM</name>
<proteinExistence type="predicted"/>